<evidence type="ECO:0000313" key="1">
    <source>
        <dbReference type="EMBL" id="CAF4396768.1"/>
    </source>
</evidence>
<dbReference type="EMBL" id="CAJOAZ010025928">
    <property type="protein sequence ID" value="CAF4396768.1"/>
    <property type="molecule type" value="Genomic_DNA"/>
</dbReference>
<proteinExistence type="predicted"/>
<evidence type="ECO:0000313" key="2">
    <source>
        <dbReference type="Proteomes" id="UP000663844"/>
    </source>
</evidence>
<feature type="non-terminal residue" evidence="1">
    <location>
        <position position="46"/>
    </location>
</feature>
<gene>
    <name evidence="1" type="ORF">OXD698_LOCUS51229</name>
</gene>
<accession>A0A820NSR0</accession>
<protein>
    <submittedName>
        <fullName evidence="1">Uncharacterized protein</fullName>
    </submittedName>
</protein>
<comment type="caution">
    <text evidence="1">The sequence shown here is derived from an EMBL/GenBank/DDBJ whole genome shotgun (WGS) entry which is preliminary data.</text>
</comment>
<organism evidence="1 2">
    <name type="scientific">Adineta steineri</name>
    <dbReference type="NCBI Taxonomy" id="433720"/>
    <lineage>
        <taxon>Eukaryota</taxon>
        <taxon>Metazoa</taxon>
        <taxon>Spiralia</taxon>
        <taxon>Gnathifera</taxon>
        <taxon>Rotifera</taxon>
        <taxon>Eurotatoria</taxon>
        <taxon>Bdelloidea</taxon>
        <taxon>Adinetida</taxon>
        <taxon>Adinetidae</taxon>
        <taxon>Adineta</taxon>
    </lineage>
</organism>
<dbReference type="Proteomes" id="UP000663844">
    <property type="component" value="Unassembled WGS sequence"/>
</dbReference>
<reference evidence="1" key="1">
    <citation type="submission" date="2021-02" db="EMBL/GenBank/DDBJ databases">
        <authorList>
            <person name="Nowell W R."/>
        </authorList>
    </citation>
    <scope>NUCLEOTIDE SEQUENCE</scope>
</reference>
<dbReference type="AlphaFoldDB" id="A0A820NSR0"/>
<name>A0A820NSR0_9BILA</name>
<sequence>MDSGGFFYVADMKNHEVRRWRLGDSQGKRVAGGDRFGNRADQLDTP</sequence>